<reference evidence="3" key="1">
    <citation type="submission" date="2023-02" db="EMBL/GenBank/DDBJ databases">
        <title>Description of Roseinatronobacter alkalisoli sp. nov., an alkaliphilic bacerium isolated from soda soil.</title>
        <authorList>
            <person name="Wei W."/>
        </authorList>
    </citation>
    <scope>NUCLEOTIDE SEQUENCE</scope>
    <source>
        <strain evidence="3">HJB301</strain>
    </source>
</reference>
<dbReference type="InterPro" id="IPR053147">
    <property type="entry name" value="Hsp_HslJ-like"/>
</dbReference>
<evidence type="ECO:0000259" key="2">
    <source>
        <dbReference type="Pfam" id="PF03724"/>
    </source>
</evidence>
<keyword evidence="4" id="KW-1185">Reference proteome</keyword>
<gene>
    <name evidence="3" type="ORF">PUT78_18905</name>
</gene>
<dbReference type="InterPro" id="IPR005184">
    <property type="entry name" value="DUF306_Meta_HslJ"/>
</dbReference>
<dbReference type="InterPro" id="IPR038670">
    <property type="entry name" value="HslJ-like_sf"/>
</dbReference>
<dbReference type="Proteomes" id="UP001431784">
    <property type="component" value="Unassembled WGS sequence"/>
</dbReference>
<dbReference type="PANTHER" id="PTHR35535">
    <property type="entry name" value="HEAT SHOCK PROTEIN HSLJ"/>
    <property type="match status" value="1"/>
</dbReference>
<name>A0ABT5TDX0_9RHOB</name>
<accession>A0ABT5TDX0</accession>
<organism evidence="3 4">
    <name type="scientific">Roseinatronobacter alkalisoli</name>
    <dbReference type="NCBI Taxonomy" id="3028235"/>
    <lineage>
        <taxon>Bacteria</taxon>
        <taxon>Pseudomonadati</taxon>
        <taxon>Pseudomonadota</taxon>
        <taxon>Alphaproteobacteria</taxon>
        <taxon>Rhodobacterales</taxon>
        <taxon>Paracoccaceae</taxon>
        <taxon>Roseinatronobacter</taxon>
    </lineage>
</organism>
<evidence type="ECO:0000313" key="3">
    <source>
        <dbReference type="EMBL" id="MDD7973159.1"/>
    </source>
</evidence>
<feature type="signal peptide" evidence="1">
    <location>
        <begin position="1"/>
        <end position="19"/>
    </location>
</feature>
<dbReference type="EMBL" id="JAQZSM010000026">
    <property type="protein sequence ID" value="MDD7973159.1"/>
    <property type="molecule type" value="Genomic_DNA"/>
</dbReference>
<evidence type="ECO:0000256" key="1">
    <source>
        <dbReference type="SAM" id="SignalP"/>
    </source>
</evidence>
<feature type="domain" description="DUF306" evidence="2">
    <location>
        <begin position="291"/>
        <end position="390"/>
    </location>
</feature>
<dbReference type="Pfam" id="PF03724">
    <property type="entry name" value="META"/>
    <property type="match status" value="1"/>
</dbReference>
<feature type="chain" id="PRO_5047098501" evidence="1">
    <location>
        <begin position="20"/>
        <end position="401"/>
    </location>
</feature>
<comment type="caution">
    <text evidence="3">The sequence shown here is derived from an EMBL/GenBank/DDBJ whole genome shotgun (WGS) entry which is preliminary data.</text>
</comment>
<sequence length="401" mass="42613">MRSYLAAMTVLATAAPGIARDVTAAVQWDVPIPHGAEAVAVVRNSAGELLAQQRLDARAHDSTATHSFDTLPRQAASLQAGLVHDGQLLAQSAPVQLNGRSALPDIALYPILALGFRSAWACDDGDVLVLARRMDGLRAISMQPPRLFLPGDDSDENFLASDGTQLQDTGQYIIVTAPDTAPQTCARIPAQPILPITAFAADASWQIDLTREQALVTMPRPDGDHDTIDQMQASRSDDGDIIFASDAMSLRLTDAPCRLAHARTPYPVTAALSRRAGSESPGCAGSPLSLLHGSAWHVSALFGVPLNAQGADFPDLTLEVMNGQISGRLACNRYVGMAEISDHALSISDLGTTRLACPTALRNLELRFLDALEHANGFDIGNQGELILRSGPMPLLTATRH</sequence>
<dbReference type="Gene3D" id="2.40.128.270">
    <property type="match status" value="1"/>
</dbReference>
<proteinExistence type="predicted"/>
<keyword evidence="1" id="KW-0732">Signal</keyword>
<evidence type="ECO:0000313" key="4">
    <source>
        <dbReference type="Proteomes" id="UP001431784"/>
    </source>
</evidence>
<dbReference type="PANTHER" id="PTHR35535:SF1">
    <property type="entry name" value="HEAT SHOCK PROTEIN HSLJ"/>
    <property type="match status" value="1"/>
</dbReference>
<dbReference type="RefSeq" id="WP_274353830.1">
    <property type="nucleotide sequence ID" value="NZ_JAQZSM010000026.1"/>
</dbReference>
<protein>
    <submittedName>
        <fullName evidence="3">META domain-containing protein</fullName>
    </submittedName>
</protein>